<dbReference type="Pfam" id="PF00837">
    <property type="entry name" value="T4_deiodinase"/>
    <property type="match status" value="1"/>
</dbReference>
<comment type="subcellular location">
    <subcellularLocation>
        <location evidence="1">Membrane</location>
    </subcellularLocation>
</comment>
<dbReference type="GO" id="GO:0004800">
    <property type="term" value="F:thyroxine 5'-deiodinase activity"/>
    <property type="evidence" value="ECO:0007669"/>
    <property type="project" value="InterPro"/>
</dbReference>
<dbReference type="InterPro" id="IPR036249">
    <property type="entry name" value="Thioredoxin-like_sf"/>
</dbReference>
<feature type="non-terminal residue" evidence="10">
    <location>
        <position position="1"/>
    </location>
</feature>
<evidence type="ECO:0000256" key="3">
    <source>
        <dbReference type="ARBA" id="ARBA00022534"/>
    </source>
</evidence>
<keyword evidence="4 8" id="KW-0712">Selenocysteine</keyword>
<evidence type="ECO:0000256" key="4">
    <source>
        <dbReference type="ARBA" id="ARBA00022933"/>
    </source>
</evidence>
<dbReference type="InterPro" id="IPR008261">
    <property type="entry name" value="Iodothyronine_deiodinase_AS"/>
</dbReference>
<dbReference type="GO" id="GO:0016020">
    <property type="term" value="C:membrane"/>
    <property type="evidence" value="ECO:0007669"/>
    <property type="project" value="UniProtKB-SubCell"/>
</dbReference>
<dbReference type="PROSITE" id="PS01205">
    <property type="entry name" value="T4_DEIODINASE"/>
    <property type="match status" value="1"/>
</dbReference>
<comment type="similarity">
    <text evidence="2 8">Belongs to the iodothyronine deiodinase family.</text>
</comment>
<feature type="active site" evidence="7">
    <location>
        <position position="126"/>
    </location>
</feature>
<keyword evidence="3 8" id="KW-0893">Thyroid hormones biosynthesis</keyword>
<keyword evidence="6 9" id="KW-0472">Membrane</keyword>
<organism evidence="10">
    <name type="scientific">Ruditapes philippinarum</name>
    <name type="common">Japanese carpet shell</name>
    <name type="synonym">Venerupis philippinarum</name>
    <dbReference type="NCBI Taxonomy" id="129788"/>
    <lineage>
        <taxon>Eukaryota</taxon>
        <taxon>Metazoa</taxon>
        <taxon>Spiralia</taxon>
        <taxon>Lophotrochozoa</taxon>
        <taxon>Mollusca</taxon>
        <taxon>Bivalvia</taxon>
        <taxon>Autobranchia</taxon>
        <taxon>Heteroconchia</taxon>
        <taxon>Euheterodonta</taxon>
        <taxon>Imparidentia</taxon>
        <taxon>Neoheterodontei</taxon>
        <taxon>Venerida</taxon>
        <taxon>Veneroidea</taxon>
        <taxon>Veneridae</taxon>
        <taxon>Ruditapes</taxon>
    </lineage>
</organism>
<feature type="transmembrane region" description="Helical" evidence="9">
    <location>
        <begin position="12"/>
        <end position="30"/>
    </location>
</feature>
<proteinExistence type="evidence at transcript level"/>
<dbReference type="SUPFAM" id="SSF52833">
    <property type="entry name" value="Thioredoxin-like"/>
    <property type="match status" value="1"/>
</dbReference>
<evidence type="ECO:0000256" key="7">
    <source>
        <dbReference type="PROSITE-ProRule" id="PRU10107"/>
    </source>
</evidence>
<dbReference type="EMBL" id="KT290234">
    <property type="protein sequence ID" value="ANW08847.1"/>
    <property type="molecule type" value="mRNA"/>
</dbReference>
<evidence type="ECO:0000256" key="2">
    <source>
        <dbReference type="ARBA" id="ARBA00010153"/>
    </source>
</evidence>
<dbReference type="PANTHER" id="PTHR11781:SF22">
    <property type="entry name" value="TYPE I IODOTHYRONINE DEIODINASE"/>
    <property type="match status" value="1"/>
</dbReference>
<keyword evidence="9" id="KW-0812">Transmembrane</keyword>
<comment type="function">
    <text evidence="8">Responsible for the deiodination of T4 (3,5,3',5'-tetraiodothyronine).</text>
</comment>
<evidence type="ECO:0000256" key="5">
    <source>
        <dbReference type="ARBA" id="ARBA00023002"/>
    </source>
</evidence>
<accession>A0A1B1UZ84</accession>
<evidence type="ECO:0000256" key="8">
    <source>
        <dbReference type="RuleBase" id="RU000676"/>
    </source>
</evidence>
<dbReference type="GO" id="GO:0042403">
    <property type="term" value="P:thyroid hormone metabolic process"/>
    <property type="evidence" value="ECO:0007669"/>
    <property type="project" value="TreeGrafter"/>
</dbReference>
<protein>
    <recommendedName>
        <fullName evidence="8">Iodothyronine deiodinase</fullName>
    </recommendedName>
</protein>
<dbReference type="PANTHER" id="PTHR11781">
    <property type="entry name" value="IODOTHYRONINE DEIODINASE"/>
    <property type="match status" value="1"/>
</dbReference>
<name>A0A1B1UZ84_RUDPH</name>
<reference evidence="10" key="1">
    <citation type="journal article" date="2016" name="Chemosphere">
        <title>Exposure to2,2',4,4'-tetrabromodiphenyl ether (BDE-47) alters thyroid hormone levels and thyroid hormone-regulated gene transcription in manila clam Ruditapes philippinarum.</title>
        <authorList>
            <person name="Song Y."/>
            <person name="Miao J."/>
            <person name="Pan L."/>
            <person name="Wang X."/>
        </authorList>
    </citation>
    <scope>NUCLEOTIDE SEQUENCE</scope>
    <source>
        <tissue evidence="10">Digestive gland</tissue>
    </source>
</reference>
<dbReference type="AlphaFoldDB" id="A0A1B1UZ84"/>
<dbReference type="GO" id="GO:0042446">
    <property type="term" value="P:hormone biosynthetic process"/>
    <property type="evidence" value="ECO:0007669"/>
    <property type="project" value="UniProtKB-KW"/>
</dbReference>
<keyword evidence="5 8" id="KW-0560">Oxidoreductase</keyword>
<dbReference type="Gene3D" id="3.40.30.10">
    <property type="entry name" value="Glutaredoxin"/>
    <property type="match status" value="1"/>
</dbReference>
<keyword evidence="9" id="KW-1133">Transmembrane helix</keyword>
<feature type="non-terminal residue" evidence="10">
    <location>
        <position position="162"/>
    </location>
</feature>
<dbReference type="InterPro" id="IPR000643">
    <property type="entry name" value="Iodothyronine_deiodinase"/>
</dbReference>
<evidence type="ECO:0000256" key="9">
    <source>
        <dbReference type="SAM" id="Phobius"/>
    </source>
</evidence>
<evidence type="ECO:0000313" key="10">
    <source>
        <dbReference type="EMBL" id="ANW08847.1"/>
    </source>
</evidence>
<evidence type="ECO:0000256" key="1">
    <source>
        <dbReference type="ARBA" id="ARBA00004370"/>
    </source>
</evidence>
<evidence type="ECO:0000256" key="6">
    <source>
        <dbReference type="ARBA" id="ARBA00023136"/>
    </source>
</evidence>
<sequence>YSKMDAVVKWIRIFLLTFIWLPMEVVKLLLARYVSKSMDRAITEDNGVIMKAIGWDEKDYAGTTYCLGYVKMWYRSRFPDIMKEAQRGKLAPNSDVIMLGDRKLCKILDFQTKGRPLILNFGSCTCPPFVAKLSKLQKLVDEFSDKADFLVLYIEEAHASDG</sequence>